<dbReference type="KEGG" id="ssab:SSABA_v1c04270"/>
<dbReference type="STRING" id="1276257.SSABA_v1c04270"/>
<dbReference type="Proteomes" id="UP000019265">
    <property type="component" value="Chromosome"/>
</dbReference>
<protein>
    <recommendedName>
        <fullName evidence="3">Restriction endonuclease</fullName>
    </recommendedName>
</protein>
<dbReference type="EMBL" id="CP006934">
    <property type="protein sequence ID" value="AHI53836.1"/>
    <property type="molecule type" value="Genomic_DNA"/>
</dbReference>
<evidence type="ECO:0000313" key="2">
    <source>
        <dbReference type="Proteomes" id="UP000019265"/>
    </source>
</evidence>
<reference evidence="1 2" key="1">
    <citation type="journal article" date="2014" name="Genome Biol. Evol.">
        <title>Molecular evolution of the substrate utilization strategies and putative virulence factors in mosquito-associated Spiroplasma species.</title>
        <authorList>
            <person name="Chang T.H."/>
            <person name="Lo W.S."/>
            <person name="Ku C."/>
            <person name="Chen L.L."/>
            <person name="Kuo C.H."/>
        </authorList>
    </citation>
    <scope>NUCLEOTIDE SEQUENCE [LARGE SCALE GENOMIC DNA]</scope>
    <source>
        <strain evidence="1">Ar-1343</strain>
    </source>
</reference>
<organism evidence="1 2">
    <name type="scientific">Spiroplasma sabaudiense Ar-1343</name>
    <dbReference type="NCBI Taxonomy" id="1276257"/>
    <lineage>
        <taxon>Bacteria</taxon>
        <taxon>Bacillati</taxon>
        <taxon>Mycoplasmatota</taxon>
        <taxon>Mollicutes</taxon>
        <taxon>Entomoplasmatales</taxon>
        <taxon>Spiroplasmataceae</taxon>
        <taxon>Spiroplasma</taxon>
    </lineage>
</organism>
<sequence>MEPNYDLNLKMQLKNNLENFDINSESERLKIEKFCEKFNFKLDEVYDEIKKSKFLKAFFIKNPTKQNIYEKTAFEFISSIEGVHDAENLPNGSKTNSVYISDQEVRKGRDVPISIRKKAKSIDFKFMYKDLKTEFYVFHKYTGESGGAQDNQKNDIINSMNAAKSAHPCDKDFVLFYICDGAYYNKEKMIELGNNITGISNFYLLKSGDLENKLKSIFDGYKCI</sequence>
<evidence type="ECO:0000313" key="1">
    <source>
        <dbReference type="EMBL" id="AHI53836.1"/>
    </source>
</evidence>
<dbReference type="HOGENOM" id="CLU_108965_0_0_14"/>
<dbReference type="PATRIC" id="fig|1276257.3.peg.438"/>
<keyword evidence="2" id="KW-1185">Reference proteome</keyword>
<evidence type="ECO:0008006" key="3">
    <source>
        <dbReference type="Google" id="ProtNLM"/>
    </source>
</evidence>
<name>W6AA17_9MOLU</name>
<proteinExistence type="predicted"/>
<gene>
    <name evidence="1" type="ORF">SSABA_v1c04270</name>
</gene>
<dbReference type="AlphaFoldDB" id="W6AA17"/>
<dbReference type="RefSeq" id="WP_025250975.1">
    <property type="nucleotide sequence ID" value="NZ_CP006934.1"/>
</dbReference>
<dbReference type="OrthoDB" id="407959at2"/>
<accession>W6AA17</accession>